<dbReference type="PANTHER" id="PTHR40037">
    <property type="entry name" value="PHOSPHOESTERASE YJCG-RELATED"/>
    <property type="match status" value="1"/>
</dbReference>
<evidence type="ECO:0000313" key="1">
    <source>
        <dbReference type="EMBL" id="GEN52732.1"/>
    </source>
</evidence>
<name>A0A511WTV4_9BACI</name>
<dbReference type="Proteomes" id="UP000321886">
    <property type="component" value="Unassembled WGS sequence"/>
</dbReference>
<accession>A0A511WTV4</accession>
<dbReference type="SUPFAM" id="SSF55144">
    <property type="entry name" value="LigT-like"/>
    <property type="match status" value="1"/>
</dbReference>
<organism evidence="1 2">
    <name type="scientific">Halobacillus faecis</name>
    <dbReference type="NCBI Taxonomy" id="360184"/>
    <lineage>
        <taxon>Bacteria</taxon>
        <taxon>Bacillati</taxon>
        <taxon>Bacillota</taxon>
        <taxon>Bacilli</taxon>
        <taxon>Bacillales</taxon>
        <taxon>Bacillaceae</taxon>
        <taxon>Halobacillus</taxon>
    </lineage>
</organism>
<sequence length="183" mass="21053">MQHFIGVVPPEDFKAKVIHFQKKWSGNTITEVVEPHITLKAQGGLTPDRKWLDQVKEACWRTNPFRVQLGGPAFFGEDVLYLSIRSEKIYDLHKQMVQIAEPTSKQVDDYFELKHFVPHLTLAKTTYGLSKEDLVDMAEAGDKEFRPFPAFEVDQVRVYKEGRANTYTKLEDLPLGSIPRMQS</sequence>
<dbReference type="EMBL" id="BJYD01000006">
    <property type="protein sequence ID" value="GEN52732.1"/>
    <property type="molecule type" value="Genomic_DNA"/>
</dbReference>
<dbReference type="AlphaFoldDB" id="A0A511WTV4"/>
<dbReference type="Gene3D" id="3.90.1140.10">
    <property type="entry name" value="Cyclic phosphodiesterase"/>
    <property type="match status" value="1"/>
</dbReference>
<gene>
    <name evidence="1" type="ORF">HFA01_09940</name>
</gene>
<protein>
    <recommendedName>
        <fullName evidence="3">2'-5' RNA ligase</fullName>
    </recommendedName>
</protein>
<keyword evidence="2" id="KW-1185">Reference proteome</keyword>
<proteinExistence type="predicted"/>
<reference evidence="1 2" key="1">
    <citation type="submission" date="2019-07" db="EMBL/GenBank/DDBJ databases">
        <title>Whole genome shotgun sequence of Halobacillus faecis NBRC 103569.</title>
        <authorList>
            <person name="Hosoyama A."/>
            <person name="Uohara A."/>
            <person name="Ohji S."/>
            <person name="Ichikawa N."/>
        </authorList>
    </citation>
    <scope>NUCLEOTIDE SEQUENCE [LARGE SCALE GENOMIC DNA]</scope>
    <source>
        <strain evidence="1 2">NBRC 103569</strain>
    </source>
</reference>
<dbReference type="InterPro" id="IPR009097">
    <property type="entry name" value="Cyclic_Pdiesterase"/>
</dbReference>
<dbReference type="PANTHER" id="PTHR40037:SF1">
    <property type="entry name" value="PHOSPHOESTERASE SAOUHSC_00951-RELATED"/>
    <property type="match status" value="1"/>
</dbReference>
<evidence type="ECO:0008006" key="3">
    <source>
        <dbReference type="Google" id="ProtNLM"/>
    </source>
</evidence>
<evidence type="ECO:0000313" key="2">
    <source>
        <dbReference type="Proteomes" id="UP000321886"/>
    </source>
</evidence>
<dbReference type="Pfam" id="PF13563">
    <property type="entry name" value="2_5_RNA_ligase2"/>
    <property type="match status" value="1"/>
</dbReference>
<dbReference type="OrthoDB" id="70764at2"/>
<dbReference type="InterPro" id="IPR050580">
    <property type="entry name" value="2H_phosphoesterase_YjcG-like"/>
</dbReference>
<dbReference type="RefSeq" id="WP_146813784.1">
    <property type="nucleotide sequence ID" value="NZ_BJYD01000006.1"/>
</dbReference>
<comment type="caution">
    <text evidence="1">The sequence shown here is derived from an EMBL/GenBank/DDBJ whole genome shotgun (WGS) entry which is preliminary data.</text>
</comment>